<dbReference type="Proteomes" id="UP001620626">
    <property type="component" value="Unassembled WGS sequence"/>
</dbReference>
<comment type="caution">
    <text evidence="1">The sequence shown here is derived from an EMBL/GenBank/DDBJ whole genome shotgun (WGS) entry which is preliminary data.</text>
</comment>
<dbReference type="AlphaFoldDB" id="A0ABD2IZ30"/>
<name>A0ABD2IZ30_9BILA</name>
<keyword evidence="2" id="KW-1185">Reference proteome</keyword>
<protein>
    <submittedName>
        <fullName evidence="1">Uncharacterized protein</fullName>
    </submittedName>
</protein>
<proteinExistence type="predicted"/>
<organism evidence="1 2">
    <name type="scientific">Heterodera trifolii</name>
    <dbReference type="NCBI Taxonomy" id="157864"/>
    <lineage>
        <taxon>Eukaryota</taxon>
        <taxon>Metazoa</taxon>
        <taxon>Ecdysozoa</taxon>
        <taxon>Nematoda</taxon>
        <taxon>Chromadorea</taxon>
        <taxon>Rhabditida</taxon>
        <taxon>Tylenchina</taxon>
        <taxon>Tylenchomorpha</taxon>
        <taxon>Tylenchoidea</taxon>
        <taxon>Heteroderidae</taxon>
        <taxon>Heteroderinae</taxon>
        <taxon>Heterodera</taxon>
    </lineage>
</organism>
<evidence type="ECO:0000313" key="1">
    <source>
        <dbReference type="EMBL" id="KAL3084357.1"/>
    </source>
</evidence>
<sequence>MSKTGLSAAIDDEFDPDIDLSQRSRSDWVGSFAGNPSTAPTVYAMFNNSVWTFMLVYGVTGRFISASVVSLLTMPATAALWVWEADRDYERWEGSRVLRERRVPKFVLPRTIFDWSDFAYAQQMRKAPTG</sequence>
<evidence type="ECO:0000313" key="2">
    <source>
        <dbReference type="Proteomes" id="UP001620626"/>
    </source>
</evidence>
<reference evidence="1 2" key="1">
    <citation type="submission" date="2024-10" db="EMBL/GenBank/DDBJ databases">
        <authorList>
            <person name="Kim D."/>
        </authorList>
    </citation>
    <scope>NUCLEOTIDE SEQUENCE [LARGE SCALE GENOMIC DNA]</scope>
    <source>
        <strain evidence="1">BH-2024</strain>
    </source>
</reference>
<accession>A0ABD2IZ30</accession>
<gene>
    <name evidence="1" type="ORF">niasHT_035183</name>
</gene>
<dbReference type="EMBL" id="JBICBT010001082">
    <property type="protein sequence ID" value="KAL3084357.1"/>
    <property type="molecule type" value="Genomic_DNA"/>
</dbReference>